<dbReference type="GO" id="GO:0015093">
    <property type="term" value="F:ferrous iron transmembrane transporter activity"/>
    <property type="evidence" value="ECO:0007669"/>
    <property type="project" value="UniProtKB-UniRule"/>
</dbReference>
<evidence type="ECO:0000256" key="15">
    <source>
        <dbReference type="PIRSR" id="PIRSR603373-1"/>
    </source>
</evidence>
<evidence type="ECO:0000256" key="5">
    <source>
        <dbReference type="ARBA" id="ARBA00022496"/>
    </source>
</evidence>
<sequence>MATMAMDNNIIRVALTGNPNTGKSTIFNEITGARQKIGNWPGVTVDKKEGHVTFEGKHIQVIDLPGTYSVNARSPEEKIVIDYLQEAQLDLVVDVIDSSNIERNLFLTVQLLEKGIPLMLDLNMQDEAKRRGIKIDVKKLEKKLGYPVLLTVARDGKSIKNLLNVFTSVSMESYGPSEELQAHIAKIQEIENSGLTGMDLQEAIIKQRYAFIDEILSEVAEFSSVGSTLTEKMDSVLANGVLALPLFLAILYAVFQITFEWIGQPIADALEEVITGDFTEWVAGALEGAQVADWMQALILDGIIGGVGSVIIFVPLIFMLFFCLSFLDGTGYMARVAFIMDPIMRRAGLSGKSVMPLMMGFGCGVPSIMGARALDNEKDRILSILAAPFLTCGAKLPIMALFAAMFFPDNAANVVFAMYIVGVVMAIVSTKLLTAAKYKDETATFLLELPPYRMPDMKTVLLETWDKGKGYLVKAGTIIFVGCVLIWFLGAFNMDGMVEEQSESFLASIGAVVGALFTFHGFGNWEAGAAVISGILAKESVVSTIGVLYGLPDISAEAEDAVETAEALSATGMAAAFTSLSALAFMVFSQIYTPCVTALGTIKKETNSWKMMFFAAGYMFALAWVVSLIVYQGGKLLGFE</sequence>
<feature type="binding site" evidence="16">
    <location>
        <position position="31"/>
    </location>
    <ligand>
        <name>Mg(2+)</name>
        <dbReference type="ChEBI" id="CHEBI:18420"/>
        <label>2</label>
    </ligand>
</feature>
<evidence type="ECO:0000256" key="10">
    <source>
        <dbReference type="ARBA" id="ARBA00023004"/>
    </source>
</evidence>
<evidence type="ECO:0000256" key="3">
    <source>
        <dbReference type="ARBA" id="ARBA00022448"/>
    </source>
</evidence>
<keyword evidence="10 17" id="KW-0408">Iron</keyword>
<keyword evidence="20" id="KW-1185">Reference proteome</keyword>
<evidence type="ECO:0000256" key="2">
    <source>
        <dbReference type="ARBA" id="ARBA00004429"/>
    </source>
</evidence>
<feature type="binding site" evidence="15">
    <location>
        <begin position="17"/>
        <end position="24"/>
    </location>
    <ligand>
        <name>GTP</name>
        <dbReference type="ChEBI" id="CHEBI:37565"/>
        <label>1</label>
    </ligand>
</feature>
<organism evidence="19 20">
    <name type="scientific">Anaerovibrio lipolyticus</name>
    <dbReference type="NCBI Taxonomy" id="82374"/>
    <lineage>
        <taxon>Bacteria</taxon>
        <taxon>Bacillati</taxon>
        <taxon>Bacillota</taxon>
        <taxon>Negativicutes</taxon>
        <taxon>Selenomonadales</taxon>
        <taxon>Selenomonadaceae</taxon>
        <taxon>Anaerovibrio</taxon>
    </lineage>
</organism>
<feature type="transmembrane region" description="Helical" evidence="17">
    <location>
        <begin position="303"/>
        <end position="327"/>
    </location>
</feature>
<comment type="similarity">
    <text evidence="17">Belongs to the TRAFAC class TrmE-Era-EngA-EngB-Septin-like GTPase superfamily. FeoB GTPase (TC 9.A.8) family.</text>
</comment>
<evidence type="ECO:0000256" key="12">
    <source>
        <dbReference type="ARBA" id="ARBA00023134"/>
    </source>
</evidence>
<comment type="function">
    <text evidence="1 17">Probable transporter of a GTP-driven Fe(2+) uptake system.</text>
</comment>
<dbReference type="SUPFAM" id="SSF52540">
    <property type="entry name" value="P-loop containing nucleoside triphosphate hydrolases"/>
    <property type="match status" value="1"/>
</dbReference>
<dbReference type="PANTHER" id="PTHR43185:SF1">
    <property type="entry name" value="FE(2+) TRANSPORTER FEOB"/>
    <property type="match status" value="1"/>
</dbReference>
<feature type="binding site" evidence="16">
    <location>
        <position position="28"/>
    </location>
    <ligand>
        <name>Mg(2+)</name>
        <dbReference type="ChEBI" id="CHEBI:18420"/>
        <label>2</label>
    </ligand>
</feature>
<dbReference type="PANTHER" id="PTHR43185">
    <property type="entry name" value="FERROUS IRON TRANSPORT PROTEIN B"/>
    <property type="match status" value="1"/>
</dbReference>
<dbReference type="RefSeq" id="WP_039210877.1">
    <property type="nucleotide sequence ID" value="NZ_JSCE01000212.1"/>
</dbReference>
<evidence type="ECO:0000256" key="8">
    <source>
        <dbReference type="ARBA" id="ARBA00022741"/>
    </source>
</evidence>
<keyword evidence="12 15" id="KW-0342">GTP-binding</keyword>
<feature type="binding site" evidence="15">
    <location>
        <begin position="123"/>
        <end position="126"/>
    </location>
    <ligand>
        <name>GTP</name>
        <dbReference type="ChEBI" id="CHEBI:37565"/>
        <label>1</label>
    </ligand>
</feature>
<dbReference type="Proteomes" id="UP000030993">
    <property type="component" value="Unassembled WGS sequence"/>
</dbReference>
<feature type="domain" description="FeoB-type G" evidence="18">
    <location>
        <begin position="10"/>
        <end position="172"/>
    </location>
</feature>
<keyword evidence="4" id="KW-1003">Cell membrane</keyword>
<keyword evidence="6" id="KW-0997">Cell inner membrane</keyword>
<keyword evidence="9 17" id="KW-1133">Transmembrane helix</keyword>
<dbReference type="AlphaFoldDB" id="A0A0B2JSI0"/>
<keyword evidence="16" id="KW-0479">Metal-binding</keyword>
<dbReference type="InterPro" id="IPR011642">
    <property type="entry name" value="Gate_dom"/>
</dbReference>
<evidence type="ECO:0000256" key="16">
    <source>
        <dbReference type="PIRSR" id="PIRSR603373-2"/>
    </source>
</evidence>
<feature type="transmembrane region" description="Helical" evidence="17">
    <location>
        <begin position="471"/>
        <end position="492"/>
    </location>
</feature>
<dbReference type="Pfam" id="PF07670">
    <property type="entry name" value="Gate"/>
    <property type="match status" value="2"/>
</dbReference>
<evidence type="ECO:0000256" key="14">
    <source>
        <dbReference type="NCBIfam" id="TIGR00437"/>
    </source>
</evidence>
<feature type="transmembrane region" description="Helical" evidence="17">
    <location>
        <begin position="612"/>
        <end position="631"/>
    </location>
</feature>
<feature type="transmembrane region" description="Helical" evidence="17">
    <location>
        <begin position="414"/>
        <end position="436"/>
    </location>
</feature>
<evidence type="ECO:0000256" key="6">
    <source>
        <dbReference type="ARBA" id="ARBA00022519"/>
    </source>
</evidence>
<accession>A0A0B2JSI0</accession>
<keyword evidence="11" id="KW-0406">Ion transport</keyword>
<evidence type="ECO:0000259" key="18">
    <source>
        <dbReference type="PROSITE" id="PS51711"/>
    </source>
</evidence>
<comment type="caution">
    <text evidence="19">The sequence shown here is derived from an EMBL/GenBank/DDBJ whole genome shotgun (WGS) entry which is preliminary data.</text>
</comment>
<dbReference type="GO" id="GO:0005525">
    <property type="term" value="F:GTP binding"/>
    <property type="evidence" value="ECO:0007669"/>
    <property type="project" value="UniProtKB-KW"/>
</dbReference>
<keyword evidence="8 15" id="KW-0547">Nucleotide-binding</keyword>
<keyword evidence="5 17" id="KW-0410">Iron transport</keyword>
<dbReference type="InterPro" id="IPR003373">
    <property type="entry name" value="Fe2_transport_prot-B"/>
</dbReference>
<evidence type="ECO:0000256" key="7">
    <source>
        <dbReference type="ARBA" id="ARBA00022692"/>
    </source>
</evidence>
<name>A0A0B2JSI0_9FIRM</name>
<evidence type="ECO:0000256" key="4">
    <source>
        <dbReference type="ARBA" id="ARBA00022475"/>
    </source>
</evidence>
<dbReference type="InterPro" id="IPR006073">
    <property type="entry name" value="GTP-bd"/>
</dbReference>
<dbReference type="InterPro" id="IPR027417">
    <property type="entry name" value="P-loop_NTPase"/>
</dbReference>
<protein>
    <recommendedName>
        <fullName evidence="14 17">Ferrous iron transport protein B</fullName>
    </recommendedName>
</protein>
<dbReference type="NCBIfam" id="TIGR00437">
    <property type="entry name" value="feoB"/>
    <property type="match status" value="1"/>
</dbReference>
<dbReference type="InterPro" id="IPR030389">
    <property type="entry name" value="G_FEOB_dom"/>
</dbReference>
<comment type="subcellular location">
    <subcellularLocation>
        <location evidence="2">Cell inner membrane</location>
        <topology evidence="2">Multi-pass membrane protein</topology>
    </subcellularLocation>
    <subcellularLocation>
        <location evidence="17">Cell membrane</location>
        <topology evidence="17">Multi-pass membrane protein</topology>
    </subcellularLocation>
</comment>
<dbReference type="PRINTS" id="PR00326">
    <property type="entry name" value="GTP1OBG"/>
</dbReference>
<evidence type="ECO:0000256" key="9">
    <source>
        <dbReference type="ARBA" id="ARBA00022989"/>
    </source>
</evidence>
<dbReference type="Pfam" id="PF07664">
    <property type="entry name" value="FeoB_C"/>
    <property type="match status" value="1"/>
</dbReference>
<dbReference type="EMBL" id="JSCE01000212">
    <property type="protein sequence ID" value="KHM51265.1"/>
    <property type="molecule type" value="Genomic_DNA"/>
</dbReference>
<dbReference type="InterPro" id="IPR011640">
    <property type="entry name" value="Fe2_transport_prot_B_C"/>
</dbReference>
<dbReference type="CDD" id="cd01879">
    <property type="entry name" value="FeoB"/>
    <property type="match status" value="1"/>
</dbReference>
<dbReference type="FunFam" id="3.40.50.300:FF:000426">
    <property type="entry name" value="Ferrous iron transport protein B"/>
    <property type="match status" value="1"/>
</dbReference>
<dbReference type="GO" id="GO:0046872">
    <property type="term" value="F:metal ion binding"/>
    <property type="evidence" value="ECO:0007669"/>
    <property type="project" value="UniProtKB-KW"/>
</dbReference>
<feature type="binding site" evidence="15">
    <location>
        <begin position="42"/>
        <end position="46"/>
    </location>
    <ligand>
        <name>GTP</name>
        <dbReference type="ChEBI" id="CHEBI:37565"/>
        <label>1</label>
    </ligand>
</feature>
<evidence type="ECO:0000313" key="19">
    <source>
        <dbReference type="EMBL" id="KHM51265.1"/>
    </source>
</evidence>
<evidence type="ECO:0000256" key="13">
    <source>
        <dbReference type="ARBA" id="ARBA00023136"/>
    </source>
</evidence>
<gene>
    <name evidence="19" type="ORF">NZ47_11540</name>
</gene>
<keyword evidence="3 17" id="KW-0813">Transport</keyword>
<dbReference type="PROSITE" id="PS51711">
    <property type="entry name" value="G_FEOB"/>
    <property type="match status" value="1"/>
</dbReference>
<reference evidence="19 20" key="1">
    <citation type="journal article" date="2013" name="PLoS ONE">
        <title>Identification and characterization of three novel lipases belonging to families II and V from Anaerovibrio lipolyticus 5ST.</title>
        <authorList>
            <person name="Prive F."/>
            <person name="Kaderbhai N.N."/>
            <person name="Girdwood S."/>
            <person name="Worgan H.J."/>
            <person name="Pinloche E."/>
            <person name="Scollan N.D."/>
            <person name="Huws S.A."/>
            <person name="Newbold C.J."/>
        </authorList>
    </citation>
    <scope>NUCLEOTIDE SEQUENCE [LARGE SCALE GENOMIC DNA]</scope>
    <source>
        <strain evidence="19 20">5S</strain>
    </source>
</reference>
<keyword evidence="16" id="KW-0460">Magnesium</keyword>
<evidence type="ECO:0000256" key="11">
    <source>
        <dbReference type="ARBA" id="ARBA00023065"/>
    </source>
</evidence>
<dbReference type="GO" id="GO:0005886">
    <property type="term" value="C:plasma membrane"/>
    <property type="evidence" value="ECO:0007669"/>
    <property type="project" value="UniProtKB-SubCell"/>
</dbReference>
<dbReference type="STRING" id="82374.NZ47_11540"/>
<feature type="transmembrane region" description="Helical" evidence="17">
    <location>
        <begin position="347"/>
        <end position="369"/>
    </location>
</feature>
<feature type="binding site" evidence="16">
    <location>
        <position position="32"/>
    </location>
    <ligand>
        <name>Mg(2+)</name>
        <dbReference type="ChEBI" id="CHEBI:18420"/>
        <label>2</label>
    </ligand>
</feature>
<evidence type="ECO:0000313" key="20">
    <source>
        <dbReference type="Proteomes" id="UP000030993"/>
    </source>
</evidence>
<keyword evidence="13 17" id="KW-0472">Membrane</keyword>
<feature type="transmembrane region" description="Helical" evidence="17">
    <location>
        <begin position="381"/>
        <end position="407"/>
    </location>
</feature>
<dbReference type="InterPro" id="IPR005225">
    <property type="entry name" value="Small_GTP-bd"/>
</dbReference>
<feature type="transmembrane region" description="Helical" evidence="17">
    <location>
        <begin position="504"/>
        <end position="523"/>
    </location>
</feature>
<feature type="transmembrane region" description="Helical" evidence="17">
    <location>
        <begin position="572"/>
        <end position="592"/>
    </location>
</feature>
<feature type="transmembrane region" description="Helical" evidence="17">
    <location>
        <begin position="236"/>
        <end position="255"/>
    </location>
</feature>
<proteinExistence type="inferred from homology"/>
<evidence type="ECO:0000256" key="1">
    <source>
        <dbReference type="ARBA" id="ARBA00003926"/>
    </source>
</evidence>
<dbReference type="eggNOG" id="COG0370">
    <property type="taxonomic scope" value="Bacteria"/>
</dbReference>
<evidence type="ECO:0000256" key="17">
    <source>
        <dbReference type="RuleBase" id="RU362098"/>
    </source>
</evidence>
<keyword evidence="7 17" id="KW-0812">Transmembrane</keyword>
<feature type="binding site" evidence="15">
    <location>
        <begin position="63"/>
        <end position="66"/>
    </location>
    <ligand>
        <name>GTP</name>
        <dbReference type="ChEBI" id="CHEBI:37565"/>
        <label>1</label>
    </ligand>
</feature>
<dbReference type="Gene3D" id="3.40.50.300">
    <property type="entry name" value="P-loop containing nucleotide triphosphate hydrolases"/>
    <property type="match status" value="1"/>
</dbReference>
<dbReference type="NCBIfam" id="TIGR00231">
    <property type="entry name" value="small_GTP"/>
    <property type="match status" value="1"/>
</dbReference>
<dbReference type="InterPro" id="IPR050860">
    <property type="entry name" value="FeoB_GTPase"/>
</dbReference>
<dbReference type="Pfam" id="PF02421">
    <property type="entry name" value="FeoB_N"/>
    <property type="match status" value="1"/>
</dbReference>